<dbReference type="InterPro" id="IPR050406">
    <property type="entry name" value="FGGY_Carb_Kinase"/>
</dbReference>
<dbReference type="PIRSF" id="PIRSF000538">
    <property type="entry name" value="GlpK"/>
    <property type="match status" value="1"/>
</dbReference>
<name>A0A174S7U3_9FIRM</name>
<evidence type="ECO:0000313" key="8">
    <source>
        <dbReference type="Proteomes" id="UP000095512"/>
    </source>
</evidence>
<accession>A0A174S7U3</accession>
<evidence type="ECO:0000256" key="3">
    <source>
        <dbReference type="ARBA" id="ARBA00022777"/>
    </source>
</evidence>
<dbReference type="InterPro" id="IPR018485">
    <property type="entry name" value="FGGY_C"/>
</dbReference>
<dbReference type="InterPro" id="IPR018484">
    <property type="entry name" value="FGGY_N"/>
</dbReference>
<dbReference type="Pfam" id="PF02782">
    <property type="entry name" value="FGGY_C"/>
    <property type="match status" value="1"/>
</dbReference>
<keyword evidence="2 4" id="KW-0808">Transferase</keyword>
<dbReference type="Proteomes" id="UP000095512">
    <property type="component" value="Unassembled WGS sequence"/>
</dbReference>
<reference evidence="7 8" key="1">
    <citation type="submission" date="2015-09" db="EMBL/GenBank/DDBJ databases">
        <authorList>
            <consortium name="Pathogen Informatics"/>
        </authorList>
    </citation>
    <scope>NUCLEOTIDE SEQUENCE [LARGE SCALE GENOMIC DNA]</scope>
    <source>
        <strain evidence="7 8">2789STDY5834865</strain>
    </source>
</reference>
<keyword evidence="3 4" id="KW-0418">Kinase</keyword>
<evidence type="ECO:0000256" key="1">
    <source>
        <dbReference type="ARBA" id="ARBA00009156"/>
    </source>
</evidence>
<dbReference type="GO" id="GO:0004856">
    <property type="term" value="F:D-xylulokinase activity"/>
    <property type="evidence" value="ECO:0007669"/>
    <property type="project" value="UniProtKB-EC"/>
</dbReference>
<dbReference type="EC" id="2.7.1.17" evidence="7"/>
<dbReference type="PANTHER" id="PTHR43095">
    <property type="entry name" value="SUGAR KINASE"/>
    <property type="match status" value="1"/>
</dbReference>
<dbReference type="Pfam" id="PF00370">
    <property type="entry name" value="FGGY_N"/>
    <property type="match status" value="1"/>
</dbReference>
<evidence type="ECO:0000256" key="2">
    <source>
        <dbReference type="ARBA" id="ARBA00022679"/>
    </source>
</evidence>
<dbReference type="PANTHER" id="PTHR43095:SF2">
    <property type="entry name" value="GLUCONOKINASE"/>
    <property type="match status" value="1"/>
</dbReference>
<comment type="similarity">
    <text evidence="1 4">Belongs to the FGGY kinase family.</text>
</comment>
<protein>
    <submittedName>
        <fullName evidence="7">Xylulose kinase</fullName>
        <ecNumber evidence="7">2.7.1.-</ecNumber>
        <ecNumber evidence="7">2.7.1.17</ecNumber>
    </submittedName>
</protein>
<dbReference type="CDD" id="cd07773">
    <property type="entry name" value="ASKHA_NBD_FGGY_FK"/>
    <property type="match status" value="1"/>
</dbReference>
<evidence type="ECO:0000259" key="6">
    <source>
        <dbReference type="Pfam" id="PF02782"/>
    </source>
</evidence>
<organism evidence="7 8">
    <name type="scientific">Enterocloster clostridioformis</name>
    <dbReference type="NCBI Taxonomy" id="1531"/>
    <lineage>
        <taxon>Bacteria</taxon>
        <taxon>Bacillati</taxon>
        <taxon>Bacillota</taxon>
        <taxon>Clostridia</taxon>
        <taxon>Lachnospirales</taxon>
        <taxon>Lachnospiraceae</taxon>
        <taxon>Enterocloster</taxon>
    </lineage>
</organism>
<dbReference type="InterPro" id="IPR018483">
    <property type="entry name" value="Carb_kinase_FGGY_CS"/>
</dbReference>
<dbReference type="Gene3D" id="3.30.420.40">
    <property type="match status" value="2"/>
</dbReference>
<gene>
    <name evidence="7" type="primary">lsrK</name>
    <name evidence="7" type="ORF">ERS852480_04410</name>
</gene>
<proteinExistence type="inferred from homology"/>
<dbReference type="InterPro" id="IPR000577">
    <property type="entry name" value="Carb_kinase_FGGY"/>
</dbReference>
<dbReference type="InterPro" id="IPR043129">
    <property type="entry name" value="ATPase_NBD"/>
</dbReference>
<evidence type="ECO:0000313" key="7">
    <source>
        <dbReference type="EMBL" id="CUP92421.1"/>
    </source>
</evidence>
<dbReference type="EC" id="2.7.1.-" evidence="7"/>
<evidence type="ECO:0000256" key="4">
    <source>
        <dbReference type="RuleBase" id="RU003733"/>
    </source>
</evidence>
<dbReference type="PROSITE" id="PS00445">
    <property type="entry name" value="FGGY_KINASES_2"/>
    <property type="match status" value="1"/>
</dbReference>
<dbReference type="EMBL" id="CZAB01000062">
    <property type="protein sequence ID" value="CUP92421.1"/>
    <property type="molecule type" value="Genomic_DNA"/>
</dbReference>
<dbReference type="SUPFAM" id="SSF53067">
    <property type="entry name" value="Actin-like ATPase domain"/>
    <property type="match status" value="2"/>
</dbReference>
<dbReference type="AlphaFoldDB" id="A0A174S7U3"/>
<feature type="domain" description="Carbohydrate kinase FGGY N-terminal" evidence="5">
    <location>
        <begin position="1"/>
        <end position="240"/>
    </location>
</feature>
<dbReference type="RefSeq" id="WP_057572753.1">
    <property type="nucleotide sequence ID" value="NZ_CATYWZ010000181.1"/>
</dbReference>
<sequence length="491" mass="53366">MYMGLDIGTSGVKAALVDGQGNIMRQHQVSYGFSNTSGGWRELNPEEVCLGARACMAAAGGGYPVRTITVSALGEAVILCDGSGRCLCPGITGTDIRGAELFSAFLDKVGEKEFIEITGLNPSAIYSVNKLMWLKKNYQDLYGRAAMVFTFQDFLIHTLAGARTIDFSMASRTGLFDCNENSWSDRLLETSGIREGLLSEPVRGGTVVGRILPDEAFKLNLPKDTLIVAGTHDHICNAIGCGAVKEGLCANTAGTTEGLTAILNKRNMIPGRAQRHHIACEPFVTDGFFNTVAWENTSGVLLKWFASEFVREKGKDVKQVFSWLNEHMEPGPTGILVLPHFSGAATPHMDEHSRGAVLGLSLDTRRSDLYKAMMEGINYELYLIMEALLEAGIEIGQIISTGGSLSPQLLQIKADILGRKIHTVRNQQTGSLGGAMLGAVAFGEYDNLETAAAVMVHSGITYEPDRTSHELYAEYMNQYRRVYPAVRSVFE</sequence>
<feature type="domain" description="Carbohydrate kinase FGGY C-terminal" evidence="6">
    <location>
        <begin position="250"/>
        <end position="441"/>
    </location>
</feature>
<evidence type="ECO:0000259" key="5">
    <source>
        <dbReference type="Pfam" id="PF00370"/>
    </source>
</evidence>